<feature type="domain" description="BTB" evidence="2">
    <location>
        <begin position="40"/>
        <end position="99"/>
    </location>
</feature>
<evidence type="ECO:0000256" key="1">
    <source>
        <dbReference type="SAM" id="MobiDB-lite"/>
    </source>
</evidence>
<reference evidence="4" key="2">
    <citation type="submission" date="2015-01" db="EMBL/GenBank/DDBJ databases">
        <title>Evolutionary Origins and Diversification of the Mycorrhizal Mutualists.</title>
        <authorList>
            <consortium name="DOE Joint Genome Institute"/>
            <consortium name="Mycorrhizal Genomics Consortium"/>
            <person name="Kohler A."/>
            <person name="Kuo A."/>
            <person name="Nagy L.G."/>
            <person name="Floudas D."/>
            <person name="Copeland A."/>
            <person name="Barry K.W."/>
            <person name="Cichocki N."/>
            <person name="Veneault-Fourrey C."/>
            <person name="LaButti K."/>
            <person name="Lindquist E.A."/>
            <person name="Lipzen A."/>
            <person name="Lundell T."/>
            <person name="Morin E."/>
            <person name="Murat C."/>
            <person name="Riley R."/>
            <person name="Ohm R."/>
            <person name="Sun H."/>
            <person name="Tunlid A."/>
            <person name="Henrissat B."/>
            <person name="Grigoriev I.V."/>
            <person name="Hibbett D.S."/>
            <person name="Martin F."/>
        </authorList>
    </citation>
    <scope>NUCLEOTIDE SEQUENCE [LARGE SCALE GENOMIC DNA]</scope>
    <source>
        <strain evidence="4">MUT 4182</strain>
    </source>
</reference>
<evidence type="ECO:0000259" key="2">
    <source>
        <dbReference type="PROSITE" id="PS50097"/>
    </source>
</evidence>
<gene>
    <name evidence="3" type="ORF">M407DRAFT_29739</name>
</gene>
<dbReference type="InterPro" id="IPR011333">
    <property type="entry name" value="SKP1/BTB/POZ_sf"/>
</dbReference>
<dbReference type="PROSITE" id="PS50097">
    <property type="entry name" value="BTB"/>
    <property type="match status" value="1"/>
</dbReference>
<sequence length="342" mass="38352">MQGAANLFPYSIMDEESGKHRLGVDRDGFGPAPFDESSTGDCILQSSDGTKYKTHRIVLALASTVFCDMWEVGTGGSDIPIVELTESSDVVHNLLLHLYPTTAPSIDNFSLALGLMDACDKYLIDPRGFVPHLSTILYSYKFRASEADVLDAYCLAWRLNMRESAQRSSGYLHGLELTRPGLRQEVDKKAHDVGALLALWDLRYRREVSIDAFLARLPLDLWRCPNHRELTLEETERLRQNVRKALKTPGFSFNSKISGYLDLFAAPSKISRLTKLQRMDERNPGSSSRGVRPGNPPCLACRATMNKYLRSDLDIRELLGRATVDVPRVITWPSDKPALSYL</sequence>
<dbReference type="Gene3D" id="3.30.710.10">
    <property type="entry name" value="Potassium Channel Kv1.1, Chain A"/>
    <property type="match status" value="1"/>
</dbReference>
<organism evidence="3 4">
    <name type="scientific">Tulasnella calospora MUT 4182</name>
    <dbReference type="NCBI Taxonomy" id="1051891"/>
    <lineage>
        <taxon>Eukaryota</taxon>
        <taxon>Fungi</taxon>
        <taxon>Dikarya</taxon>
        <taxon>Basidiomycota</taxon>
        <taxon>Agaricomycotina</taxon>
        <taxon>Agaricomycetes</taxon>
        <taxon>Cantharellales</taxon>
        <taxon>Tulasnellaceae</taxon>
        <taxon>Tulasnella</taxon>
    </lineage>
</organism>
<proteinExistence type="predicted"/>
<evidence type="ECO:0000313" key="4">
    <source>
        <dbReference type="Proteomes" id="UP000054248"/>
    </source>
</evidence>
<dbReference type="Proteomes" id="UP000054248">
    <property type="component" value="Unassembled WGS sequence"/>
</dbReference>
<dbReference type="AlphaFoldDB" id="A0A0C3PZ01"/>
<dbReference type="InterPro" id="IPR000210">
    <property type="entry name" value="BTB/POZ_dom"/>
</dbReference>
<dbReference type="OrthoDB" id="3357985at2759"/>
<dbReference type="HOGENOM" id="CLU_052397_1_0_1"/>
<reference evidence="3 4" key="1">
    <citation type="submission" date="2014-04" db="EMBL/GenBank/DDBJ databases">
        <authorList>
            <consortium name="DOE Joint Genome Institute"/>
            <person name="Kuo A."/>
            <person name="Girlanda M."/>
            <person name="Perotto S."/>
            <person name="Kohler A."/>
            <person name="Nagy L.G."/>
            <person name="Floudas D."/>
            <person name="Copeland A."/>
            <person name="Barry K.W."/>
            <person name="Cichocki N."/>
            <person name="Veneault-Fourrey C."/>
            <person name="LaButti K."/>
            <person name="Lindquist E.A."/>
            <person name="Lipzen A."/>
            <person name="Lundell T."/>
            <person name="Morin E."/>
            <person name="Murat C."/>
            <person name="Sun H."/>
            <person name="Tunlid A."/>
            <person name="Henrissat B."/>
            <person name="Grigoriev I.V."/>
            <person name="Hibbett D.S."/>
            <person name="Martin F."/>
            <person name="Nordberg H.P."/>
            <person name="Cantor M.N."/>
            <person name="Hua S.X."/>
        </authorList>
    </citation>
    <scope>NUCLEOTIDE SEQUENCE [LARGE SCALE GENOMIC DNA]</scope>
    <source>
        <strain evidence="3 4">MUT 4182</strain>
    </source>
</reference>
<keyword evidence="4" id="KW-1185">Reference proteome</keyword>
<feature type="region of interest" description="Disordered" evidence="1">
    <location>
        <begin position="278"/>
        <end position="297"/>
    </location>
</feature>
<name>A0A0C3PZ01_9AGAM</name>
<protein>
    <recommendedName>
        <fullName evidence="2">BTB domain-containing protein</fullName>
    </recommendedName>
</protein>
<dbReference type="Pfam" id="PF00651">
    <property type="entry name" value="BTB"/>
    <property type="match status" value="1"/>
</dbReference>
<dbReference type="STRING" id="1051891.A0A0C3PZ01"/>
<dbReference type="EMBL" id="KN823167">
    <property type="protein sequence ID" value="KIO20630.1"/>
    <property type="molecule type" value="Genomic_DNA"/>
</dbReference>
<dbReference type="SUPFAM" id="SSF54695">
    <property type="entry name" value="POZ domain"/>
    <property type="match status" value="1"/>
</dbReference>
<accession>A0A0C3PZ01</accession>
<dbReference type="CDD" id="cd18186">
    <property type="entry name" value="BTB_POZ_ZBTB_KLHL-like"/>
    <property type="match status" value="1"/>
</dbReference>
<evidence type="ECO:0000313" key="3">
    <source>
        <dbReference type="EMBL" id="KIO20630.1"/>
    </source>
</evidence>